<evidence type="ECO:0000313" key="10">
    <source>
        <dbReference type="WBParaSite" id="PSAMB.scaffold3893size16510.g22852.t1"/>
    </source>
</evidence>
<dbReference type="WBParaSite" id="PSAMB.scaffold3893size16510.g22852.t1">
    <property type="protein sequence ID" value="PSAMB.scaffold3893size16510.g22852.t1"/>
    <property type="gene ID" value="PSAMB.scaffold3893size16510.g22852"/>
</dbReference>
<dbReference type="GO" id="GO:0005654">
    <property type="term" value="C:nucleoplasm"/>
    <property type="evidence" value="ECO:0007669"/>
    <property type="project" value="UniProtKB-SubCell"/>
</dbReference>
<comment type="function">
    <text evidence="6">Required for maturation of ribosomal RNAs and formation of the large ribosomal subunit.</text>
</comment>
<dbReference type="GO" id="GO:0043021">
    <property type="term" value="F:ribonucleoprotein complex binding"/>
    <property type="evidence" value="ECO:0007669"/>
    <property type="project" value="UniProtKB-UniRule"/>
</dbReference>
<feature type="repeat" description="WD" evidence="7">
    <location>
        <begin position="275"/>
        <end position="310"/>
    </location>
</feature>
<keyword evidence="5 6" id="KW-0539">Nucleus</keyword>
<accession>A0A914WDY1</accession>
<dbReference type="GO" id="GO:0005730">
    <property type="term" value="C:nucleolus"/>
    <property type="evidence" value="ECO:0007669"/>
    <property type="project" value="UniProtKB-SubCell"/>
</dbReference>
<dbReference type="InterPro" id="IPR012972">
    <property type="entry name" value="NLE"/>
</dbReference>
<dbReference type="InterPro" id="IPR015943">
    <property type="entry name" value="WD40/YVTN_repeat-like_dom_sf"/>
</dbReference>
<dbReference type="GO" id="GO:0030687">
    <property type="term" value="C:preribosome, large subunit precursor"/>
    <property type="evidence" value="ECO:0007669"/>
    <property type="project" value="UniProtKB-UniRule"/>
</dbReference>
<dbReference type="Pfam" id="PF21720">
    <property type="entry name" value="MIOS_WD40"/>
    <property type="match status" value="1"/>
</dbReference>
<dbReference type="SMART" id="SM00320">
    <property type="entry name" value="WD40"/>
    <property type="match status" value="7"/>
</dbReference>
<proteinExistence type="inferred from homology"/>
<evidence type="ECO:0000256" key="4">
    <source>
        <dbReference type="ARBA" id="ARBA00022737"/>
    </source>
</evidence>
<comment type="similarity">
    <text evidence="6">Belongs to the WD repeat WDR12/YTM1 family.</text>
</comment>
<keyword evidence="3 7" id="KW-0853">WD repeat</keyword>
<reference evidence="10" key="1">
    <citation type="submission" date="2022-11" db="UniProtKB">
        <authorList>
            <consortium name="WormBaseParasite"/>
        </authorList>
    </citation>
    <scope>IDENTIFICATION</scope>
</reference>
<dbReference type="Pfam" id="PF08154">
    <property type="entry name" value="NLE"/>
    <property type="match status" value="1"/>
</dbReference>
<dbReference type="PROSITE" id="PS50082">
    <property type="entry name" value="WD_REPEATS_2"/>
    <property type="match status" value="4"/>
</dbReference>
<evidence type="ECO:0000256" key="6">
    <source>
        <dbReference type="HAMAP-Rule" id="MF_03029"/>
    </source>
</evidence>
<dbReference type="AlphaFoldDB" id="A0A914WDY1"/>
<evidence type="ECO:0000313" key="9">
    <source>
        <dbReference type="Proteomes" id="UP000887566"/>
    </source>
</evidence>
<comment type="subcellular location">
    <subcellularLocation>
        <location evidence="6">Nucleus</location>
        <location evidence="6">Nucleolus</location>
    </subcellularLocation>
    <subcellularLocation>
        <location evidence="6">Nucleus</location>
        <location evidence="6">Nucleoplasm</location>
    </subcellularLocation>
</comment>
<evidence type="ECO:0000256" key="3">
    <source>
        <dbReference type="ARBA" id="ARBA00022574"/>
    </source>
</evidence>
<dbReference type="PANTHER" id="PTHR19855">
    <property type="entry name" value="WD40 REPEAT PROTEIN 12, 37"/>
    <property type="match status" value="1"/>
</dbReference>
<feature type="repeat" description="WD" evidence="7">
    <location>
        <begin position="211"/>
        <end position="252"/>
    </location>
</feature>
<dbReference type="GO" id="GO:0000463">
    <property type="term" value="P:maturation of LSU-rRNA from tricistronic rRNA transcript (SSU-rRNA, 5.8S rRNA, LSU-rRNA)"/>
    <property type="evidence" value="ECO:0007669"/>
    <property type="project" value="UniProtKB-UniRule"/>
</dbReference>
<keyword evidence="4" id="KW-0677">Repeat</keyword>
<dbReference type="InterPro" id="IPR020472">
    <property type="entry name" value="WD40_PAC1"/>
</dbReference>
<evidence type="ECO:0000256" key="5">
    <source>
        <dbReference type="ARBA" id="ARBA00023242"/>
    </source>
</evidence>
<protein>
    <recommendedName>
        <fullName evidence="6">Ribosome biogenesis protein WDR12 homolog</fullName>
    </recommendedName>
</protein>
<dbReference type="SUPFAM" id="SSF50978">
    <property type="entry name" value="WD40 repeat-like"/>
    <property type="match status" value="1"/>
</dbReference>
<name>A0A914WDY1_9BILA</name>
<keyword evidence="2 6" id="KW-0698">rRNA processing</keyword>
<dbReference type="Gene3D" id="2.130.10.10">
    <property type="entry name" value="YVTN repeat-like/Quinoprotein amine dehydrogenase"/>
    <property type="match status" value="3"/>
</dbReference>
<dbReference type="PANTHER" id="PTHR19855:SF11">
    <property type="entry name" value="RIBOSOME BIOGENESIS PROTEIN WDR12"/>
    <property type="match status" value="1"/>
</dbReference>
<dbReference type="InterPro" id="IPR036322">
    <property type="entry name" value="WD40_repeat_dom_sf"/>
</dbReference>
<dbReference type="InterPro" id="IPR001680">
    <property type="entry name" value="WD40_rpt"/>
</dbReference>
<dbReference type="PRINTS" id="PR00320">
    <property type="entry name" value="GPROTEINBRPT"/>
</dbReference>
<dbReference type="Pfam" id="PF00400">
    <property type="entry name" value="WD40"/>
    <property type="match status" value="2"/>
</dbReference>
<keyword evidence="1 6" id="KW-0690">Ribosome biogenesis</keyword>
<evidence type="ECO:0000259" key="8">
    <source>
        <dbReference type="Pfam" id="PF08154"/>
    </source>
</evidence>
<evidence type="ECO:0000256" key="1">
    <source>
        <dbReference type="ARBA" id="ARBA00022517"/>
    </source>
</evidence>
<keyword evidence="9" id="KW-1185">Reference proteome</keyword>
<dbReference type="CDD" id="cd00200">
    <property type="entry name" value="WD40"/>
    <property type="match status" value="1"/>
</dbReference>
<dbReference type="Proteomes" id="UP000887566">
    <property type="component" value="Unplaced"/>
</dbReference>
<feature type="repeat" description="WD" evidence="7">
    <location>
        <begin position="362"/>
        <end position="404"/>
    </location>
</feature>
<dbReference type="PROSITE" id="PS50294">
    <property type="entry name" value="WD_REPEATS_REGION"/>
    <property type="match status" value="3"/>
</dbReference>
<evidence type="ECO:0000256" key="2">
    <source>
        <dbReference type="ARBA" id="ARBA00022552"/>
    </source>
</evidence>
<dbReference type="InterPro" id="IPR019775">
    <property type="entry name" value="WD40_repeat_CS"/>
</dbReference>
<dbReference type="GO" id="GO:0000466">
    <property type="term" value="P:maturation of 5.8S rRNA from tricistronic rRNA transcript (SSU-rRNA, 5.8S rRNA, LSU-rRNA)"/>
    <property type="evidence" value="ECO:0007669"/>
    <property type="project" value="UniProtKB-UniRule"/>
</dbReference>
<dbReference type="InterPro" id="IPR028599">
    <property type="entry name" value="WDR12/Ytm1"/>
</dbReference>
<feature type="repeat" description="WD" evidence="7">
    <location>
        <begin position="325"/>
        <end position="358"/>
    </location>
</feature>
<organism evidence="9 10">
    <name type="scientific">Plectus sambesii</name>
    <dbReference type="NCBI Taxonomy" id="2011161"/>
    <lineage>
        <taxon>Eukaryota</taxon>
        <taxon>Metazoa</taxon>
        <taxon>Ecdysozoa</taxon>
        <taxon>Nematoda</taxon>
        <taxon>Chromadorea</taxon>
        <taxon>Plectida</taxon>
        <taxon>Plectina</taxon>
        <taxon>Plectoidea</taxon>
        <taxon>Plectidae</taxon>
        <taxon>Plectus</taxon>
    </lineage>
</organism>
<evidence type="ECO:0000256" key="7">
    <source>
        <dbReference type="PROSITE-ProRule" id="PRU00221"/>
    </source>
</evidence>
<feature type="domain" description="NLE" evidence="8">
    <location>
        <begin position="13"/>
        <end position="86"/>
    </location>
</feature>
<dbReference type="PROSITE" id="PS00678">
    <property type="entry name" value="WD_REPEATS_1"/>
    <property type="match status" value="2"/>
</dbReference>
<dbReference type="HAMAP" id="MF_03029">
    <property type="entry name" value="WDR12"/>
    <property type="match status" value="1"/>
</dbReference>
<sequence length="440" mass="48506">MDVEENAVNAAYLQVEFFSNQKSVAIPTTPFAIPDSASHESLNALLSAVLEQEEKEDGKENSETKSTPFDFLIDGTLLRVPLREYIDQRGIGTESVIRIECVIREPAPSPDQDIAHDDWISSVRTTDRYIISGCYDNSAYVWSRSGQLLASASGHTGSVKCLALVGNNTLLSDKQDMRFVTGSQDQTLMLWKIESEGKGKKKLKVVNTQLFRGHERSVECVATNSDGTLMVSGSFDSFLKVWNIQESDESTVVANAKKRKTDDDQSVTKTPMVTLSGHRDAVVGVCWSPTSAKEVITASWDHSIIVWDLELAGQQSSLVGTKSFTSVSVSPISGNLLTGSVDQHVRLWDPRSKEGSMVKQTFTSHTGWVSCVNWSPTKDHLFVSASFDKVLKLWDTRSPKTPLYDMTGHSDRILTCDWRAPELIASGGVDGTVKTFKKDL</sequence>